<sequence length="45" mass="5205">MVIINKGGNVFARILIVDHPVLLDFLVNWIFYSRNVLRGCHLPQL</sequence>
<dbReference type="AlphaFoldDB" id="J7ILM8"/>
<dbReference type="KEGG" id="dmi:Desmer_0659"/>
<protein>
    <submittedName>
        <fullName evidence="1">Uncharacterized protein</fullName>
    </submittedName>
</protein>
<accession>J7ILM8</accession>
<dbReference type="HOGENOM" id="CLU_3198952_0_0_9"/>
<organism evidence="1 2">
    <name type="scientific">Desulfosporosinus meridiei (strain ATCC BAA-275 / DSM 13257 / KCTC 12902 / NCIMB 13706 / S10)</name>
    <dbReference type="NCBI Taxonomy" id="768704"/>
    <lineage>
        <taxon>Bacteria</taxon>
        <taxon>Bacillati</taxon>
        <taxon>Bacillota</taxon>
        <taxon>Clostridia</taxon>
        <taxon>Eubacteriales</taxon>
        <taxon>Desulfitobacteriaceae</taxon>
        <taxon>Desulfosporosinus</taxon>
    </lineage>
</organism>
<reference evidence="2" key="2">
    <citation type="submission" date="2012-08" db="EMBL/GenBank/DDBJ databases">
        <title>Finished genome of Desulfosporosinus meridiei DSM 13257.</title>
        <authorList>
            <person name="Huntemann M."/>
            <person name="Wei C.-L."/>
            <person name="Han J."/>
            <person name="Detter J.C."/>
            <person name="Han C."/>
            <person name="Davenport K."/>
            <person name="Daligault H."/>
            <person name="Erkkila T."/>
            <person name="Gu W."/>
            <person name="Munk A.C.C."/>
            <person name="Teshima H."/>
            <person name="Xu Y."/>
            <person name="Chain P."/>
            <person name="Tapia R."/>
            <person name="Chen A."/>
            <person name="Krypides N."/>
            <person name="Mavromatis K."/>
            <person name="Markowitz V."/>
            <person name="Szeto E."/>
            <person name="Ivanova N."/>
            <person name="Mikhailova N."/>
            <person name="Ovchinnikova G."/>
            <person name="Pagani I."/>
            <person name="Pati A."/>
            <person name="Goodwin L."/>
            <person name="Peters L."/>
            <person name="Pitluck S."/>
            <person name="Woyke T."/>
            <person name="Pester M."/>
            <person name="Spring S."/>
            <person name="Ollivier B."/>
            <person name="Rattei T."/>
            <person name="Klenk H.-P."/>
            <person name="Wagner M."/>
            <person name="Loy A."/>
        </authorList>
    </citation>
    <scope>NUCLEOTIDE SEQUENCE [LARGE SCALE GENOMIC DNA]</scope>
    <source>
        <strain evidence="2">ATCC BAA-275 / DSM 13257 / NCIMB 13706 / S10</strain>
    </source>
</reference>
<proteinExistence type="predicted"/>
<evidence type="ECO:0000313" key="1">
    <source>
        <dbReference type="EMBL" id="AFQ42692.1"/>
    </source>
</evidence>
<keyword evidence="2" id="KW-1185">Reference proteome</keyword>
<evidence type="ECO:0000313" key="2">
    <source>
        <dbReference type="Proteomes" id="UP000005262"/>
    </source>
</evidence>
<name>J7ILM8_DESMD</name>
<dbReference type="Proteomes" id="UP000005262">
    <property type="component" value="Chromosome"/>
</dbReference>
<reference evidence="1 2" key="1">
    <citation type="journal article" date="2012" name="J. Bacteriol.">
        <title>Complete genome sequences of Desulfosporosinus orientis DSM765T, Desulfosporosinus youngiae DSM17734T, Desulfosporosinus meridiei DSM13257T, and Desulfosporosinus acidiphilus DSM22704T.</title>
        <authorList>
            <person name="Pester M."/>
            <person name="Brambilla E."/>
            <person name="Alazard D."/>
            <person name="Rattei T."/>
            <person name="Weinmaier T."/>
            <person name="Han J."/>
            <person name="Lucas S."/>
            <person name="Lapidus A."/>
            <person name="Cheng J.F."/>
            <person name="Goodwin L."/>
            <person name="Pitluck S."/>
            <person name="Peters L."/>
            <person name="Ovchinnikova G."/>
            <person name="Teshima H."/>
            <person name="Detter J.C."/>
            <person name="Han C.S."/>
            <person name="Tapia R."/>
            <person name="Land M.L."/>
            <person name="Hauser L."/>
            <person name="Kyrpides N.C."/>
            <person name="Ivanova N.N."/>
            <person name="Pagani I."/>
            <person name="Huntmann M."/>
            <person name="Wei C.L."/>
            <person name="Davenport K.W."/>
            <person name="Daligault H."/>
            <person name="Chain P.S."/>
            <person name="Chen A."/>
            <person name="Mavromatis K."/>
            <person name="Markowitz V."/>
            <person name="Szeto E."/>
            <person name="Mikhailova N."/>
            <person name="Pati A."/>
            <person name="Wagner M."/>
            <person name="Woyke T."/>
            <person name="Ollivier B."/>
            <person name="Klenk H.P."/>
            <person name="Spring S."/>
            <person name="Loy A."/>
        </authorList>
    </citation>
    <scope>NUCLEOTIDE SEQUENCE [LARGE SCALE GENOMIC DNA]</scope>
    <source>
        <strain evidence="2">ATCC BAA-275 / DSM 13257 / NCIMB 13706 / S10</strain>
    </source>
</reference>
<dbReference type="EMBL" id="CP003629">
    <property type="protein sequence ID" value="AFQ42692.1"/>
    <property type="molecule type" value="Genomic_DNA"/>
</dbReference>
<gene>
    <name evidence="1" type="ordered locus">Desmer_0659</name>
</gene>